<gene>
    <name evidence="2" type="ORF">SCALIN_C38_0067</name>
</gene>
<protein>
    <submittedName>
        <fullName evidence="2">Uncharacterized protein</fullName>
    </submittedName>
</protein>
<evidence type="ECO:0000313" key="2">
    <source>
        <dbReference type="EMBL" id="GAX62704.1"/>
    </source>
</evidence>
<sequence>MDKIASELQQLKSAFQEMEENYKAKIDKLEARLEKQQPEKDYGARIQKVEDDYQVRIRSLEELLGEQRAEIEQDYDFKIDTLEELLDMERSRSQEEYARMAQRTKLQQRPFFYGTKGSFMNPDVSIIGDTLYHFSDSKFGVGEMPDEDMFFREVELAVQGYIYPGVRAEFFPVWHVEEGVVEIEEAFGNFLTLPFNSNLLVGRHRIRFGLVNPIHQHHRDYVDVPLAVQNIMGAEGYIDDGFNFSVMAPKIPFPVELGFGIFDGNKSLGEHHDEEHEEEEESRTFNLFESTPVTFRDHVFLAKINTNLLLLPNLDISTGYHVMWDDNGAGNTAIHNGQFSLRYRVPNSWSKLLWQNEIYVTDVDSREIEDEDDIDNRNVSSKGFYSLLKYTHNRFLDFGFRYDWSELGNRDDAHLWALNPIVTWHLTESSYVRAQYRYGELGVKGTSGSNENSANEFFLQFVWGLGPHSHGISQ</sequence>
<keyword evidence="1" id="KW-0175">Coiled coil</keyword>
<accession>A0A286U3K8</accession>
<keyword evidence="3" id="KW-1185">Reference proteome</keyword>
<evidence type="ECO:0000313" key="3">
    <source>
        <dbReference type="Proteomes" id="UP000218542"/>
    </source>
</evidence>
<dbReference type="AlphaFoldDB" id="A0A286U3K8"/>
<proteinExistence type="predicted"/>
<evidence type="ECO:0000256" key="1">
    <source>
        <dbReference type="SAM" id="Coils"/>
    </source>
</evidence>
<organism evidence="2 3">
    <name type="scientific">Candidatus Scalindua japonica</name>
    <dbReference type="NCBI Taxonomy" id="1284222"/>
    <lineage>
        <taxon>Bacteria</taxon>
        <taxon>Pseudomonadati</taxon>
        <taxon>Planctomycetota</taxon>
        <taxon>Candidatus Brocadiia</taxon>
        <taxon>Candidatus Brocadiales</taxon>
        <taxon>Candidatus Scalinduaceae</taxon>
        <taxon>Candidatus Scalindua</taxon>
    </lineage>
</organism>
<name>A0A286U3K8_9BACT</name>
<feature type="coiled-coil region" evidence="1">
    <location>
        <begin position="1"/>
        <end position="70"/>
    </location>
</feature>
<dbReference type="EMBL" id="BAOS01000038">
    <property type="protein sequence ID" value="GAX62704.1"/>
    <property type="molecule type" value="Genomic_DNA"/>
</dbReference>
<reference evidence="3" key="1">
    <citation type="journal article" date="2017" name="Environ. Microbiol. Rep.">
        <title>Genetic Diversity of Marine Anaerobic Ammonium-Oxidizing Bacteria as Revealed by Genomic and Proteomic Analyses of 'Candidatus Scalindua japonica'.</title>
        <authorList>
            <person name="Oshiki M."/>
            <person name="Mizuto K."/>
            <person name="Kimura Z."/>
            <person name="Kindaichi T."/>
            <person name="Satoh H."/>
            <person name="Okabe S."/>
        </authorList>
    </citation>
    <scope>NUCLEOTIDE SEQUENCE [LARGE SCALE GENOMIC DNA]</scope>
    <source>
        <strain evidence="3">husup-a2</strain>
    </source>
</reference>
<comment type="caution">
    <text evidence="2">The sequence shown here is derived from an EMBL/GenBank/DDBJ whole genome shotgun (WGS) entry which is preliminary data.</text>
</comment>
<dbReference type="Proteomes" id="UP000218542">
    <property type="component" value="Unassembled WGS sequence"/>
</dbReference>